<reference evidence="1 2" key="1">
    <citation type="submission" date="2016-01" db="EMBL/GenBank/DDBJ databases">
        <title>Whole genome sequence and analysis of Micromonospora rosaria DSM 803, which can produce antibacterial substance rosamicin.</title>
        <authorList>
            <person name="Yang H."/>
            <person name="He X."/>
            <person name="Zhu D."/>
        </authorList>
    </citation>
    <scope>NUCLEOTIDE SEQUENCE [LARGE SCALE GENOMIC DNA]</scope>
    <source>
        <strain evidence="1 2">DSM 803</strain>
    </source>
</reference>
<dbReference type="RefSeq" id="WP_067360944.1">
    <property type="nucleotide sequence ID" value="NZ_JBIUBN010000005.1"/>
</dbReference>
<comment type="caution">
    <text evidence="1">The sequence shown here is derived from an EMBL/GenBank/DDBJ whole genome shotgun (WGS) entry which is preliminary data.</text>
</comment>
<proteinExistence type="predicted"/>
<organism evidence="1 2">
    <name type="scientific">Micromonospora rosaria</name>
    <dbReference type="NCBI Taxonomy" id="47874"/>
    <lineage>
        <taxon>Bacteria</taxon>
        <taxon>Bacillati</taxon>
        <taxon>Actinomycetota</taxon>
        <taxon>Actinomycetes</taxon>
        <taxon>Micromonosporales</taxon>
        <taxon>Micromonosporaceae</taxon>
        <taxon>Micromonospora</taxon>
    </lineage>
</organism>
<dbReference type="SUPFAM" id="SSF81301">
    <property type="entry name" value="Nucleotidyltransferase"/>
    <property type="match status" value="1"/>
</dbReference>
<dbReference type="Proteomes" id="UP000070620">
    <property type="component" value="Unassembled WGS sequence"/>
</dbReference>
<dbReference type="EMBL" id="LRQV01000012">
    <property type="protein sequence ID" value="KXK62891.1"/>
    <property type="molecule type" value="Genomic_DNA"/>
</dbReference>
<dbReference type="InterPro" id="IPR043519">
    <property type="entry name" value="NT_sf"/>
</dbReference>
<sequence>MHPVLRRLDDLAAHLATRPDVLAVLGLGSAGTARDRLDEHSDLDFFVVVEDGAAARYRESTDWLRAPCAVAFSFANDPHGRKALYADGIFVEYAVFTVAELARLPRVGARVVWRRADVPAALVERGPEPDGPPYDTVEFHLNEALTNLYVGLHRELRGERLSATRFIQSYAVDRVLALLDLTGPDGVRAGRDPFDPTRRAERAYPPEVVPLAAMVPGYRHNRAAAGAVLAWLAARFPVDPALGAAIRRLLDDPSPESPQGTPADLPCR</sequence>
<accession>A0A136PWJ4</accession>
<evidence type="ECO:0000313" key="2">
    <source>
        <dbReference type="Proteomes" id="UP000070620"/>
    </source>
</evidence>
<dbReference type="OrthoDB" id="383876at2"/>
<keyword evidence="2" id="KW-1185">Reference proteome</keyword>
<protein>
    <submittedName>
        <fullName evidence="1">Uncharacterized protein</fullName>
    </submittedName>
</protein>
<evidence type="ECO:0000313" key="1">
    <source>
        <dbReference type="EMBL" id="KXK62891.1"/>
    </source>
</evidence>
<dbReference type="Gene3D" id="3.30.460.10">
    <property type="entry name" value="Beta Polymerase, domain 2"/>
    <property type="match status" value="1"/>
</dbReference>
<dbReference type="AlphaFoldDB" id="A0A136PWJ4"/>
<gene>
    <name evidence="1" type="ORF">AWW66_06065</name>
</gene>
<name>A0A136PWJ4_9ACTN</name>